<name>A0A838B2Y4_9HYPH</name>
<dbReference type="EMBL" id="JACDTY010000003">
    <property type="protein sequence ID" value="MBA1140239.1"/>
    <property type="molecule type" value="Genomic_DNA"/>
</dbReference>
<gene>
    <name evidence="1" type="ORF">H0241_08190</name>
</gene>
<protein>
    <submittedName>
        <fullName evidence="1">Uncharacterized protein</fullName>
    </submittedName>
</protein>
<proteinExistence type="predicted"/>
<comment type="caution">
    <text evidence="1">The sequence shown here is derived from an EMBL/GenBank/DDBJ whole genome shotgun (WGS) entry which is preliminary data.</text>
</comment>
<dbReference type="RefSeq" id="WP_181056936.1">
    <property type="nucleotide sequence ID" value="NZ_JACDTY010000003.1"/>
</dbReference>
<reference evidence="1 2" key="1">
    <citation type="submission" date="2020-07" db="EMBL/GenBank/DDBJ databases">
        <title>Definition of the novel symbiovar canariense within Mesorhizobium novociceri, a new species of genus Mesorhizobium nodulating Cicer canariense in the Caldera de Taburiente National Park (La Palma, Canary Islands).</title>
        <authorList>
            <person name="Leon-Barrios M."/>
            <person name="Perez-Yepez J."/>
            <person name="Flores-Felix J.D."/>
            <person name="Ramirez-Baena M.H."/>
            <person name="Pulido-Suarez L."/>
            <person name="Igual J.M."/>
            <person name="Velazquez E."/>
            <person name="Peix A."/>
        </authorList>
    </citation>
    <scope>NUCLEOTIDE SEQUENCE [LARGE SCALE GENOMIC DNA]</scope>
    <source>
        <strain evidence="1 2">CCANP35</strain>
    </source>
</reference>
<dbReference type="Proteomes" id="UP000558284">
    <property type="component" value="Unassembled WGS sequence"/>
</dbReference>
<evidence type="ECO:0000313" key="2">
    <source>
        <dbReference type="Proteomes" id="UP000558284"/>
    </source>
</evidence>
<keyword evidence="2" id="KW-1185">Reference proteome</keyword>
<dbReference type="AlphaFoldDB" id="A0A838B2Y4"/>
<evidence type="ECO:0000313" key="1">
    <source>
        <dbReference type="EMBL" id="MBA1140239.1"/>
    </source>
</evidence>
<organism evidence="1 2">
    <name type="scientific">Mesorhizobium neociceri</name>
    <dbReference type="NCBI Taxonomy" id="1307853"/>
    <lineage>
        <taxon>Bacteria</taxon>
        <taxon>Pseudomonadati</taxon>
        <taxon>Pseudomonadota</taxon>
        <taxon>Alphaproteobacteria</taxon>
        <taxon>Hyphomicrobiales</taxon>
        <taxon>Phyllobacteriaceae</taxon>
        <taxon>Mesorhizobium</taxon>
    </lineage>
</organism>
<accession>A0A838B2Y4</accession>
<sequence>MPASLVAIKVQFVAVRLDRGDRIAFAPAGSNAGPAKVRLAFRIVPRVLLDLASEALIYMRRRERPWTAFLDDLMRLHQTRAR</sequence>